<evidence type="ECO:0000256" key="1">
    <source>
        <dbReference type="SAM" id="SignalP"/>
    </source>
</evidence>
<evidence type="ECO:0000313" key="2">
    <source>
        <dbReference type="EMBL" id="KAE8135548.1"/>
    </source>
</evidence>
<evidence type="ECO:0000313" key="3">
    <source>
        <dbReference type="Proteomes" id="UP000325672"/>
    </source>
</evidence>
<organism evidence="2 3">
    <name type="scientific">Aspergillus pseudotamarii</name>
    <dbReference type="NCBI Taxonomy" id="132259"/>
    <lineage>
        <taxon>Eukaryota</taxon>
        <taxon>Fungi</taxon>
        <taxon>Dikarya</taxon>
        <taxon>Ascomycota</taxon>
        <taxon>Pezizomycotina</taxon>
        <taxon>Eurotiomycetes</taxon>
        <taxon>Eurotiomycetidae</taxon>
        <taxon>Eurotiales</taxon>
        <taxon>Aspergillaceae</taxon>
        <taxon>Aspergillus</taxon>
        <taxon>Aspergillus subgen. Circumdati</taxon>
    </lineage>
</organism>
<dbReference type="Proteomes" id="UP000325672">
    <property type="component" value="Unassembled WGS sequence"/>
</dbReference>
<protein>
    <recommendedName>
        <fullName evidence="4">Secreted protein</fullName>
    </recommendedName>
</protein>
<sequence>MSLLPLQVLAWFLSITQHFCHMHVRRALNGAMRTHKKKRRGKKIAAENFNLQPVFYLDDVACSMDGVRRGPHSRPSLTTRFYTYGIPQTYLRCENGDILVS</sequence>
<dbReference type="AlphaFoldDB" id="A0A5N6SLH3"/>
<gene>
    <name evidence="2" type="ORF">BDV38DRAFT_252121</name>
</gene>
<name>A0A5N6SLH3_ASPPS</name>
<feature type="signal peptide" evidence="1">
    <location>
        <begin position="1"/>
        <end position="18"/>
    </location>
</feature>
<keyword evidence="1" id="KW-0732">Signal</keyword>
<feature type="chain" id="PRO_5024939575" description="Secreted protein" evidence="1">
    <location>
        <begin position="19"/>
        <end position="101"/>
    </location>
</feature>
<evidence type="ECO:0008006" key="4">
    <source>
        <dbReference type="Google" id="ProtNLM"/>
    </source>
</evidence>
<dbReference type="RefSeq" id="XP_031911611.1">
    <property type="nucleotide sequence ID" value="XM_032055087.1"/>
</dbReference>
<keyword evidence="3" id="KW-1185">Reference proteome</keyword>
<dbReference type="GeneID" id="43639297"/>
<accession>A0A5N6SLH3</accession>
<proteinExistence type="predicted"/>
<dbReference type="EMBL" id="ML743592">
    <property type="protein sequence ID" value="KAE8135548.1"/>
    <property type="molecule type" value="Genomic_DNA"/>
</dbReference>
<reference evidence="2 3" key="1">
    <citation type="submission" date="2019-04" db="EMBL/GenBank/DDBJ databases">
        <title>Friends and foes A comparative genomics study of 23 Aspergillus species from section Flavi.</title>
        <authorList>
            <consortium name="DOE Joint Genome Institute"/>
            <person name="Kjaerbolling I."/>
            <person name="Vesth T."/>
            <person name="Frisvad J.C."/>
            <person name="Nybo J.L."/>
            <person name="Theobald S."/>
            <person name="Kildgaard S."/>
            <person name="Isbrandt T."/>
            <person name="Kuo A."/>
            <person name="Sato A."/>
            <person name="Lyhne E.K."/>
            <person name="Kogle M.E."/>
            <person name="Wiebenga A."/>
            <person name="Kun R.S."/>
            <person name="Lubbers R.J."/>
            <person name="Makela M.R."/>
            <person name="Barry K."/>
            <person name="Chovatia M."/>
            <person name="Clum A."/>
            <person name="Daum C."/>
            <person name="Haridas S."/>
            <person name="He G."/>
            <person name="LaButti K."/>
            <person name="Lipzen A."/>
            <person name="Mondo S."/>
            <person name="Riley R."/>
            <person name="Salamov A."/>
            <person name="Simmons B.A."/>
            <person name="Magnuson J.K."/>
            <person name="Henrissat B."/>
            <person name="Mortensen U.H."/>
            <person name="Larsen T.O."/>
            <person name="Devries R.P."/>
            <person name="Grigoriev I.V."/>
            <person name="Machida M."/>
            <person name="Baker S.E."/>
            <person name="Andersen M.R."/>
        </authorList>
    </citation>
    <scope>NUCLEOTIDE SEQUENCE [LARGE SCALE GENOMIC DNA]</scope>
    <source>
        <strain evidence="2 3">CBS 117625</strain>
    </source>
</reference>